<dbReference type="PANTHER" id="PTHR33065:SF111">
    <property type="entry name" value="DUF6598 DOMAIN-CONTAINING PROTEIN"/>
    <property type="match status" value="1"/>
</dbReference>
<feature type="compositionally biased region" description="Acidic residues" evidence="1">
    <location>
        <begin position="645"/>
        <end position="661"/>
    </location>
</feature>
<dbReference type="EMBL" id="KD043324">
    <property type="protein sequence ID" value="EMS65511.1"/>
    <property type="molecule type" value="Genomic_DNA"/>
</dbReference>
<dbReference type="AlphaFoldDB" id="M8A0M4"/>
<evidence type="ECO:0000259" key="2">
    <source>
        <dbReference type="Pfam" id="PF20241"/>
    </source>
</evidence>
<evidence type="ECO:0000313" key="3">
    <source>
        <dbReference type="EMBL" id="EMS65511.1"/>
    </source>
</evidence>
<gene>
    <name evidence="3" type="ORF">TRIUR3_24590</name>
</gene>
<sequence>MPSLQAQTRPLACHMPVSARLARAWAVPCRRANGPAQMARPIWPALRGTVLFILSRTPAKRIELGFPSVEKKQSGRAAGGEKLKMDAAGKRPEVRGGRAQKRPEVQSDAGERSEVQGRVRGRDLIYFFGGAEEVLSNLFSEKLRIDLQRKDMPLEMLRNLISEMLAATLLIDVGEEVLQRWPSNPLRRYFFLSSRMGEKMTRKQVLIEIEALRIIARSRGMRLSMDHVLKEAEATVEMEEQALKEIQTTASETVEEQALKMIQAVREKLKKSSLKKKVQDELKKSSLKKKPRRRKGKNKLPEEALSEPNAYDLHRNFWNSMFAGPRYGCYETTTSIPPMRFTDDVCDLAGPLETLQIFSVKVVGVKKGISWPLSLYGKIAARDTVDRNRNIIFDCERDNCEILYEDSPYLPLTGPSRAVVLSVHHSYIEVELKLKLDSGDEEFSYVSDAYIEIVPFNSFVMQRDLAGRLSTLQITVAHIIHSVEATISVKVKHGEWPYGHGGLFTASTASINDMEVVLLGFEVDEVLPVKDDGHVKLFRRVVSVESKGKLEVLVEANPANDEEDVVSDDIYFTPKRSGRSHQMLKVGSCEMECSSGTCIAAACEVLLFGISHGQGQILKVPTKKWQNINYKVDSGKLSKSKGEQEEQEEEDNEEGEEEEEPTPVTAKGRKKKRVVRTGEPRIKWASKEEECLAEVWKVVCLDPTTDTNQSVDTYWDRIKAEFLAWYLAERGLILNQLPSTRPPTVAIARFVASFMSGNDQV</sequence>
<name>M8A0M4_TRIUA</name>
<accession>M8A0M4</accession>
<dbReference type="PANTHER" id="PTHR33065">
    <property type="entry name" value="OS07G0486400 PROTEIN"/>
    <property type="match status" value="1"/>
</dbReference>
<feature type="compositionally biased region" description="Basic residues" evidence="1">
    <location>
        <begin position="285"/>
        <end position="298"/>
    </location>
</feature>
<feature type="region of interest" description="Disordered" evidence="1">
    <location>
        <begin position="636"/>
        <end position="672"/>
    </location>
</feature>
<protein>
    <recommendedName>
        <fullName evidence="2">DUF6598 domain-containing protein</fullName>
    </recommendedName>
</protein>
<feature type="region of interest" description="Disordered" evidence="1">
    <location>
        <begin position="70"/>
        <end position="114"/>
    </location>
</feature>
<feature type="region of interest" description="Disordered" evidence="1">
    <location>
        <begin position="276"/>
        <end position="305"/>
    </location>
</feature>
<dbReference type="InterPro" id="IPR046533">
    <property type="entry name" value="DUF6598"/>
</dbReference>
<organism evidence="3">
    <name type="scientific">Triticum urartu</name>
    <name type="common">Red wild einkorn</name>
    <name type="synonym">Crithodium urartu</name>
    <dbReference type="NCBI Taxonomy" id="4572"/>
    <lineage>
        <taxon>Eukaryota</taxon>
        <taxon>Viridiplantae</taxon>
        <taxon>Streptophyta</taxon>
        <taxon>Embryophyta</taxon>
        <taxon>Tracheophyta</taxon>
        <taxon>Spermatophyta</taxon>
        <taxon>Magnoliopsida</taxon>
        <taxon>Liliopsida</taxon>
        <taxon>Poales</taxon>
        <taxon>Poaceae</taxon>
        <taxon>BOP clade</taxon>
        <taxon>Pooideae</taxon>
        <taxon>Triticodae</taxon>
        <taxon>Triticeae</taxon>
        <taxon>Triticinae</taxon>
        <taxon>Triticum</taxon>
    </lineage>
</organism>
<proteinExistence type="predicted"/>
<reference evidence="3" key="1">
    <citation type="journal article" date="2013" name="Nature">
        <title>Draft genome of the wheat A-genome progenitor Triticum urartu.</title>
        <authorList>
            <person name="Ling H.Q."/>
            <person name="Zhao S."/>
            <person name="Liu D."/>
            <person name="Wang J."/>
            <person name="Sun H."/>
            <person name="Zhang C."/>
            <person name="Fan H."/>
            <person name="Li D."/>
            <person name="Dong L."/>
            <person name="Tao Y."/>
            <person name="Gao C."/>
            <person name="Wu H."/>
            <person name="Li Y."/>
            <person name="Cui Y."/>
            <person name="Guo X."/>
            <person name="Zheng S."/>
            <person name="Wang B."/>
            <person name="Yu K."/>
            <person name="Liang Q."/>
            <person name="Yang W."/>
            <person name="Lou X."/>
            <person name="Chen J."/>
            <person name="Feng M."/>
            <person name="Jian J."/>
            <person name="Zhang X."/>
            <person name="Luo G."/>
            <person name="Jiang Y."/>
            <person name="Liu J."/>
            <person name="Wang Z."/>
            <person name="Sha Y."/>
            <person name="Zhang B."/>
            <person name="Wu H."/>
            <person name="Tang D."/>
            <person name="Shen Q."/>
            <person name="Xue P."/>
            <person name="Zou S."/>
            <person name="Wang X."/>
            <person name="Liu X."/>
            <person name="Wang F."/>
            <person name="Yang Y."/>
            <person name="An X."/>
            <person name="Dong Z."/>
            <person name="Zhang K."/>
            <person name="Zhang X."/>
            <person name="Luo M.C."/>
            <person name="Dvorak J."/>
            <person name="Tong Y."/>
            <person name="Wang J."/>
            <person name="Yang H."/>
            <person name="Li Z."/>
            <person name="Wang D."/>
            <person name="Zhang A."/>
            <person name="Wang J."/>
        </authorList>
    </citation>
    <scope>NUCLEOTIDE SEQUENCE</scope>
</reference>
<feature type="domain" description="DUF6598" evidence="2">
    <location>
        <begin position="354"/>
        <end position="593"/>
    </location>
</feature>
<dbReference type="Pfam" id="PF20241">
    <property type="entry name" value="DUF6598"/>
    <property type="match status" value="1"/>
</dbReference>
<evidence type="ECO:0000256" key="1">
    <source>
        <dbReference type="SAM" id="MobiDB-lite"/>
    </source>
</evidence>
<dbReference type="OMA" id="LSEPNAY"/>